<dbReference type="AlphaFoldDB" id="I4C2L7"/>
<sequence length="192" mass="22151">MPSLQASLPSGREAFSFLPSYRRSLAHLSSRRNARRKAIAIAKDSDVYPACELQDIGRGRRPCRSILSISLIILKMCRHGGTAPTNTLFLNQTLVLTLTYILLRIMHEGRLLTNSQLYILLSLRIVQLRSSFIRASICASACFWAKNRFDQHFQRLHRRQCLFPRVGELVSLDNEFFSEFFCRRSSTRKSQR</sequence>
<name>I4C2L7_DESTA</name>
<evidence type="ECO:0000313" key="1">
    <source>
        <dbReference type="EMBL" id="AFM23808.1"/>
    </source>
</evidence>
<gene>
    <name evidence="1" type="ordered locus">Desti_1094</name>
</gene>
<keyword evidence="2" id="KW-1185">Reference proteome</keyword>
<dbReference type="Proteomes" id="UP000006055">
    <property type="component" value="Chromosome"/>
</dbReference>
<evidence type="ECO:0000313" key="2">
    <source>
        <dbReference type="Proteomes" id="UP000006055"/>
    </source>
</evidence>
<protein>
    <submittedName>
        <fullName evidence="1">Uncharacterized protein</fullName>
    </submittedName>
</protein>
<proteinExistence type="predicted"/>
<reference evidence="2" key="1">
    <citation type="submission" date="2012-06" db="EMBL/GenBank/DDBJ databases">
        <title>Complete sequence of chromosome of Desulfomonile tiedjei DSM 6799.</title>
        <authorList>
            <person name="Lucas S."/>
            <person name="Copeland A."/>
            <person name="Lapidus A."/>
            <person name="Glavina del Rio T."/>
            <person name="Dalin E."/>
            <person name="Tice H."/>
            <person name="Bruce D."/>
            <person name="Goodwin L."/>
            <person name="Pitluck S."/>
            <person name="Peters L."/>
            <person name="Ovchinnikova G."/>
            <person name="Zeytun A."/>
            <person name="Lu M."/>
            <person name="Kyrpides N."/>
            <person name="Mavromatis K."/>
            <person name="Ivanova N."/>
            <person name="Brettin T."/>
            <person name="Detter J.C."/>
            <person name="Han C."/>
            <person name="Larimer F."/>
            <person name="Land M."/>
            <person name="Hauser L."/>
            <person name="Markowitz V."/>
            <person name="Cheng J.-F."/>
            <person name="Hugenholtz P."/>
            <person name="Woyke T."/>
            <person name="Wu D."/>
            <person name="Spring S."/>
            <person name="Schroeder M."/>
            <person name="Brambilla E."/>
            <person name="Klenk H.-P."/>
            <person name="Eisen J.A."/>
        </authorList>
    </citation>
    <scope>NUCLEOTIDE SEQUENCE [LARGE SCALE GENOMIC DNA]</scope>
    <source>
        <strain evidence="2">ATCC 49306 / DSM 6799 / DCB-1</strain>
    </source>
</reference>
<dbReference type="HOGENOM" id="CLU_1413158_0_0_7"/>
<dbReference type="KEGG" id="dti:Desti_1094"/>
<dbReference type="EMBL" id="CP003360">
    <property type="protein sequence ID" value="AFM23808.1"/>
    <property type="molecule type" value="Genomic_DNA"/>
</dbReference>
<accession>I4C2L7</accession>
<organism evidence="1 2">
    <name type="scientific">Desulfomonile tiedjei (strain ATCC 49306 / DSM 6799 / DCB-1)</name>
    <dbReference type="NCBI Taxonomy" id="706587"/>
    <lineage>
        <taxon>Bacteria</taxon>
        <taxon>Pseudomonadati</taxon>
        <taxon>Thermodesulfobacteriota</taxon>
        <taxon>Desulfomonilia</taxon>
        <taxon>Desulfomonilales</taxon>
        <taxon>Desulfomonilaceae</taxon>
        <taxon>Desulfomonile</taxon>
    </lineage>
</organism>